<feature type="transmembrane region" description="Helical" evidence="1">
    <location>
        <begin position="87"/>
        <end position="107"/>
    </location>
</feature>
<evidence type="ECO:0000313" key="3">
    <source>
        <dbReference type="Proteomes" id="UP001235720"/>
    </source>
</evidence>
<feature type="transmembrane region" description="Helical" evidence="1">
    <location>
        <begin position="21"/>
        <end position="43"/>
    </location>
</feature>
<name>A0ABT7TE85_9MICO</name>
<reference evidence="2 3" key="1">
    <citation type="submission" date="2023-06" db="EMBL/GenBank/DDBJ databases">
        <authorList>
            <person name="Feng G."/>
            <person name="Li J."/>
            <person name="Zhu H."/>
        </authorList>
    </citation>
    <scope>NUCLEOTIDE SEQUENCE [LARGE SCALE GENOMIC DNA]</scope>
    <source>
        <strain evidence="2 3">RHCJP20</strain>
    </source>
</reference>
<proteinExistence type="predicted"/>
<evidence type="ECO:0000256" key="1">
    <source>
        <dbReference type="SAM" id="Phobius"/>
    </source>
</evidence>
<dbReference type="EMBL" id="JAUCMM010000003">
    <property type="protein sequence ID" value="MDM7887886.1"/>
    <property type="molecule type" value="Genomic_DNA"/>
</dbReference>
<comment type="caution">
    <text evidence="2">The sequence shown here is derived from an EMBL/GenBank/DDBJ whole genome shotgun (WGS) entry which is preliminary data.</text>
</comment>
<protein>
    <submittedName>
        <fullName evidence="2">Uncharacterized protein</fullName>
    </submittedName>
</protein>
<keyword evidence="1" id="KW-0812">Transmembrane</keyword>
<dbReference type="Proteomes" id="UP001235720">
    <property type="component" value="Unassembled WGS sequence"/>
</dbReference>
<feature type="transmembrane region" description="Helical" evidence="1">
    <location>
        <begin position="151"/>
        <end position="170"/>
    </location>
</feature>
<sequence>MSQLTPSAAPEARLTIDVIRWVIGNQLSAVAGGFLAFGAALLLQQSSDQVAEETIRAELGDRDGGALIEKMSREAAEATYAWVPVSLVGWLICVALAVVMAGFLFFSTKGPQGWNENKWLYRLLGAGFTGAGTALVVAAVSNALLQLTGGAAPWLFIFAAVGCFVGSALLKRKSFWYALWTYFQERRAATQNATAGSATAADSQGLGTL</sequence>
<organism evidence="2 3">
    <name type="scientific">Curtobacterium subtropicum</name>
    <dbReference type="NCBI Taxonomy" id="3055138"/>
    <lineage>
        <taxon>Bacteria</taxon>
        <taxon>Bacillati</taxon>
        <taxon>Actinomycetota</taxon>
        <taxon>Actinomycetes</taxon>
        <taxon>Micrococcales</taxon>
        <taxon>Microbacteriaceae</taxon>
        <taxon>Curtobacterium</taxon>
    </lineage>
</organism>
<keyword evidence="3" id="KW-1185">Reference proteome</keyword>
<dbReference type="RefSeq" id="WP_289469606.1">
    <property type="nucleotide sequence ID" value="NZ_JAUCMM010000003.1"/>
</dbReference>
<feature type="transmembrane region" description="Helical" evidence="1">
    <location>
        <begin position="119"/>
        <end position="145"/>
    </location>
</feature>
<keyword evidence="1" id="KW-0472">Membrane</keyword>
<evidence type="ECO:0000313" key="2">
    <source>
        <dbReference type="EMBL" id="MDM7887886.1"/>
    </source>
</evidence>
<gene>
    <name evidence="2" type="ORF">QUG98_05395</name>
</gene>
<keyword evidence="1" id="KW-1133">Transmembrane helix</keyword>
<accession>A0ABT7TE85</accession>